<gene>
    <name evidence="1" type="ORF">BCR42DRAFT_416979</name>
</gene>
<keyword evidence="2" id="KW-1185">Reference proteome</keyword>
<proteinExistence type="predicted"/>
<protein>
    <submittedName>
        <fullName evidence="1">Las1-like-domain-containing protein</fullName>
    </submittedName>
</protein>
<sequence>MKSTIPRVVPWTTNQEFQQVFEWLYSDIDQHADLVQRGVDHVKAWICRGRIPISVKSTMDMIELQLRDRKQQQQLGNTNSNSLSQNELRLLYGSALTRFVNITEDSLQTGYYAKSMYDIAEEIGLPLHFVQLRHAATHEDLPSLFMLRQASEVALRWLYDSYWSIQMHMDSSVEVNDETIQVIYDAINNYKEKRKAALKSSTGAQDKGQKWIRKLIELLSQDNIQDTVVVLLLKVGGMVPTARRKRSSLENMTVPEDLIQLWLPLLQELDTAFPNFATELITAMVDRIDTGSGFALDQALVQLDSVPYTETDQQESEKFKQASYLLTLTCWLRYFATQCSLEEKLFEKNVRDDILEACLRKPNTYTRSVLQSIMKSDPVLGNSITPFILYIDKAINASTETSGTTTTSNKKIDNMDTLMVEEVNGLTEELQNLREKLGVTEYTDPINTDEDMIQSGWVLHDKDTWAACPIGCLPNGKIPRLDLVVDDSAMSLD</sequence>
<dbReference type="PANTHER" id="PTHR15002">
    <property type="entry name" value="RIBOSOMAL BIOGENESIS PROTEIN LAS1L"/>
    <property type="match status" value="1"/>
</dbReference>
<dbReference type="GO" id="GO:0000470">
    <property type="term" value="P:maturation of LSU-rRNA"/>
    <property type="evidence" value="ECO:0007669"/>
    <property type="project" value="TreeGrafter"/>
</dbReference>
<evidence type="ECO:0000313" key="2">
    <source>
        <dbReference type="Proteomes" id="UP000193560"/>
    </source>
</evidence>
<dbReference type="Pfam" id="PF04031">
    <property type="entry name" value="Las1"/>
    <property type="match status" value="1"/>
</dbReference>
<accession>A0A1X2IDE0</accession>
<dbReference type="AlphaFoldDB" id="A0A1X2IDE0"/>
<dbReference type="Proteomes" id="UP000193560">
    <property type="component" value="Unassembled WGS sequence"/>
</dbReference>
<dbReference type="GO" id="GO:0090730">
    <property type="term" value="C:Las1 complex"/>
    <property type="evidence" value="ECO:0007669"/>
    <property type="project" value="InterPro"/>
</dbReference>
<dbReference type="EMBL" id="MCGE01000014">
    <property type="protein sequence ID" value="ORZ14468.1"/>
    <property type="molecule type" value="Genomic_DNA"/>
</dbReference>
<dbReference type="InterPro" id="IPR007174">
    <property type="entry name" value="Las1"/>
</dbReference>
<dbReference type="GO" id="GO:0004519">
    <property type="term" value="F:endonuclease activity"/>
    <property type="evidence" value="ECO:0007669"/>
    <property type="project" value="InterPro"/>
</dbReference>
<dbReference type="GO" id="GO:0000460">
    <property type="term" value="P:maturation of 5.8S rRNA"/>
    <property type="evidence" value="ECO:0007669"/>
    <property type="project" value="TreeGrafter"/>
</dbReference>
<comment type="caution">
    <text evidence="1">The sequence shown here is derived from an EMBL/GenBank/DDBJ whole genome shotgun (WGS) entry which is preliminary data.</text>
</comment>
<name>A0A1X2IDE0_9FUNG</name>
<reference evidence="1 2" key="1">
    <citation type="submission" date="2016-07" db="EMBL/GenBank/DDBJ databases">
        <title>Pervasive Adenine N6-methylation of Active Genes in Fungi.</title>
        <authorList>
            <consortium name="DOE Joint Genome Institute"/>
            <person name="Mondo S.J."/>
            <person name="Dannebaum R.O."/>
            <person name="Kuo R.C."/>
            <person name="Labutti K."/>
            <person name="Haridas S."/>
            <person name="Kuo A."/>
            <person name="Salamov A."/>
            <person name="Ahrendt S.R."/>
            <person name="Lipzen A."/>
            <person name="Sullivan W."/>
            <person name="Andreopoulos W.B."/>
            <person name="Clum A."/>
            <person name="Lindquist E."/>
            <person name="Daum C."/>
            <person name="Ramamoorthy G.K."/>
            <person name="Gryganskyi A."/>
            <person name="Culley D."/>
            <person name="Magnuson J.K."/>
            <person name="James T.Y."/>
            <person name="O'Malley M.A."/>
            <person name="Stajich J.E."/>
            <person name="Spatafora J.W."/>
            <person name="Visel A."/>
            <person name="Grigoriev I.V."/>
        </authorList>
    </citation>
    <scope>NUCLEOTIDE SEQUENCE [LARGE SCALE GENOMIC DNA]</scope>
    <source>
        <strain evidence="1 2">NRRL 1336</strain>
    </source>
</reference>
<dbReference type="PANTHER" id="PTHR15002:SF0">
    <property type="entry name" value="RIBOSOMAL BIOGENESIS PROTEIN LAS1L"/>
    <property type="match status" value="1"/>
</dbReference>
<dbReference type="STRING" id="90262.A0A1X2IDE0"/>
<organism evidence="1 2">
    <name type="scientific">Absidia repens</name>
    <dbReference type="NCBI Taxonomy" id="90262"/>
    <lineage>
        <taxon>Eukaryota</taxon>
        <taxon>Fungi</taxon>
        <taxon>Fungi incertae sedis</taxon>
        <taxon>Mucoromycota</taxon>
        <taxon>Mucoromycotina</taxon>
        <taxon>Mucoromycetes</taxon>
        <taxon>Mucorales</taxon>
        <taxon>Cunninghamellaceae</taxon>
        <taxon>Absidia</taxon>
    </lineage>
</organism>
<dbReference type="GO" id="GO:0030687">
    <property type="term" value="C:preribosome, large subunit precursor"/>
    <property type="evidence" value="ECO:0007669"/>
    <property type="project" value="TreeGrafter"/>
</dbReference>
<dbReference type="OrthoDB" id="10263222at2759"/>
<evidence type="ECO:0000313" key="1">
    <source>
        <dbReference type="EMBL" id="ORZ14468.1"/>
    </source>
</evidence>